<dbReference type="OrthoDB" id="1683552at2"/>
<evidence type="ECO:0000313" key="2">
    <source>
        <dbReference type="Proteomes" id="UP000287969"/>
    </source>
</evidence>
<evidence type="ECO:0000313" key="1">
    <source>
        <dbReference type="EMBL" id="QAT62306.1"/>
    </source>
</evidence>
<name>A0A410QEB2_9FIRM</name>
<gene>
    <name evidence="1" type="ORF">EQM13_12410</name>
</gene>
<protein>
    <submittedName>
        <fullName evidence="1">Uncharacterized protein</fullName>
    </submittedName>
</protein>
<dbReference type="Proteomes" id="UP000287969">
    <property type="component" value="Chromosome"/>
</dbReference>
<dbReference type="EMBL" id="CP035282">
    <property type="protein sequence ID" value="QAT62306.1"/>
    <property type="molecule type" value="Genomic_DNA"/>
</dbReference>
<dbReference type="AlphaFoldDB" id="A0A410QEB2"/>
<dbReference type="KEGG" id="spoa:EQM13_12410"/>
<sequence length="80" mass="8860">MKRVCPLCNGLYEIEISCPNCGRDMSDNGPVVNYLDNYSPYLLDDISHTEDGAAEDECTHLFCCPSCGKDKRVGIGRVEI</sequence>
<organism evidence="1 2">
    <name type="scientific">Acidilutibacter cellobiosedens</name>
    <dbReference type="NCBI Taxonomy" id="2507161"/>
    <lineage>
        <taxon>Bacteria</taxon>
        <taxon>Bacillati</taxon>
        <taxon>Bacillota</taxon>
        <taxon>Tissierellia</taxon>
        <taxon>Tissierellales</taxon>
        <taxon>Acidilutibacteraceae</taxon>
        <taxon>Acidilutibacter</taxon>
    </lineage>
</organism>
<accession>A0A410QEB2</accession>
<proteinExistence type="predicted"/>
<keyword evidence="2" id="KW-1185">Reference proteome</keyword>
<reference evidence="2" key="1">
    <citation type="submission" date="2019-01" db="EMBL/GenBank/DDBJ databases">
        <title>Draft genomes of a novel of Sporanaerobacter strains.</title>
        <authorList>
            <person name="Ma S."/>
        </authorList>
    </citation>
    <scope>NUCLEOTIDE SEQUENCE [LARGE SCALE GENOMIC DNA]</scope>
    <source>
        <strain evidence="2">NJN-17</strain>
    </source>
</reference>